<keyword evidence="4" id="KW-0479">Metal-binding</keyword>
<gene>
    <name evidence="8" type="ORF">DSTB1V02_LOCUS10467</name>
</gene>
<feature type="active site" evidence="4">
    <location>
        <position position="35"/>
    </location>
</feature>
<dbReference type="Pfam" id="PF13574">
    <property type="entry name" value="Reprolysin_2"/>
    <property type="match status" value="1"/>
</dbReference>
<evidence type="ECO:0000259" key="7">
    <source>
        <dbReference type="PROSITE" id="PS50215"/>
    </source>
</evidence>
<keyword evidence="3" id="KW-0165">Cleavage on pair of basic residues</keyword>
<dbReference type="InterPro" id="IPR049038">
    <property type="entry name" value="ADAM10_Cys-rich"/>
</dbReference>
<evidence type="ECO:0000256" key="4">
    <source>
        <dbReference type="PROSITE-ProRule" id="PRU00276"/>
    </source>
</evidence>
<keyword evidence="4" id="KW-0862">Zinc</keyword>
<dbReference type="EMBL" id="LR902530">
    <property type="protein sequence ID" value="CAD7250698.1"/>
    <property type="molecule type" value="Genomic_DNA"/>
</dbReference>
<keyword evidence="5" id="KW-1133">Transmembrane helix</keyword>
<dbReference type="PROSITE" id="PS50215">
    <property type="entry name" value="ADAM_MEPRO"/>
    <property type="match status" value="1"/>
</dbReference>
<dbReference type="InterPro" id="IPR001590">
    <property type="entry name" value="Peptidase_M12B"/>
</dbReference>
<dbReference type="EMBL" id="CAJPEV010003013">
    <property type="protein sequence ID" value="CAG0898680.1"/>
    <property type="molecule type" value="Genomic_DNA"/>
</dbReference>
<dbReference type="AlphaFoldDB" id="A0A7R9AAQ6"/>
<feature type="binding site" evidence="4">
    <location>
        <position position="38"/>
    </location>
    <ligand>
        <name>Zn(2+)</name>
        <dbReference type="ChEBI" id="CHEBI:29105"/>
        <note>catalytic</note>
    </ligand>
</feature>
<keyword evidence="5" id="KW-0812">Transmembrane</keyword>
<protein>
    <recommendedName>
        <fullName evidence="2">ADAM10 endopeptidase</fullName>
        <ecNumber evidence="2">3.4.24.81</ecNumber>
    </recommendedName>
</protein>
<dbReference type="GO" id="GO:0006509">
    <property type="term" value="P:membrane protein ectodomain proteolysis"/>
    <property type="evidence" value="ECO:0007669"/>
    <property type="project" value="TreeGrafter"/>
</dbReference>
<reference evidence="8" key="1">
    <citation type="submission" date="2020-11" db="EMBL/GenBank/DDBJ databases">
        <authorList>
            <person name="Tran Van P."/>
        </authorList>
    </citation>
    <scope>NUCLEOTIDE SEQUENCE</scope>
</reference>
<dbReference type="Gene3D" id="3.40.390.10">
    <property type="entry name" value="Collagenase (Catalytic Domain)"/>
    <property type="match status" value="1"/>
</dbReference>
<evidence type="ECO:0000256" key="1">
    <source>
        <dbReference type="ARBA" id="ARBA00001809"/>
    </source>
</evidence>
<sequence>HYRGSLKSLNTGIVTLLNYGKRVPPAVSHVTLAHEIGHNFGSPHDPELDRVCTPGGDDGNYIMFARATSGDKKNNHQFSPCSLKAINGVLTAKARGPKGCFTEPTASVCGNGVVEEGEECDCGWEEDCQEECCFPMRTAGSGSGDPNERPCTLRPFRVCSPSQGPCCTHDCQLKLRDACRDDNGCRDPAYCDGFRPTCPPSVNKPNKTICNEEFVCFKGECTGSICLAYGLESCQCKRGPLDPPTKACELCCKLPGHDQPCLSSFDWNVPPYDVPDMYAKAGTPCDDYSGYCDVFQKCREVDPSGPLATLRKLILSEESIATLRKWVQTHWYGVLFIVLGFASILVSSLSDFLPSRLCRAG</sequence>
<feature type="binding site" evidence="4">
    <location>
        <position position="34"/>
    </location>
    <ligand>
        <name>Zn(2+)</name>
        <dbReference type="ChEBI" id="CHEBI:29105"/>
        <note>catalytic</note>
    </ligand>
</feature>
<organism evidence="8">
    <name type="scientific">Darwinula stevensoni</name>
    <dbReference type="NCBI Taxonomy" id="69355"/>
    <lineage>
        <taxon>Eukaryota</taxon>
        <taxon>Metazoa</taxon>
        <taxon>Ecdysozoa</taxon>
        <taxon>Arthropoda</taxon>
        <taxon>Crustacea</taxon>
        <taxon>Oligostraca</taxon>
        <taxon>Ostracoda</taxon>
        <taxon>Podocopa</taxon>
        <taxon>Podocopida</taxon>
        <taxon>Darwinulocopina</taxon>
        <taxon>Darwinuloidea</taxon>
        <taxon>Darwinulidae</taxon>
        <taxon>Darwinula</taxon>
    </lineage>
</organism>
<dbReference type="InterPro" id="IPR036436">
    <property type="entry name" value="Disintegrin_dom_sf"/>
</dbReference>
<evidence type="ECO:0000313" key="9">
    <source>
        <dbReference type="Proteomes" id="UP000677054"/>
    </source>
</evidence>
<feature type="domain" description="Peptidase M12B" evidence="7">
    <location>
        <begin position="1"/>
        <end position="91"/>
    </location>
</feature>
<dbReference type="Pfam" id="PF00200">
    <property type="entry name" value="Disintegrin"/>
    <property type="match status" value="1"/>
</dbReference>
<dbReference type="InterPro" id="IPR024079">
    <property type="entry name" value="MetalloPept_cat_dom_sf"/>
</dbReference>
<dbReference type="Pfam" id="PF21299">
    <property type="entry name" value="ADAM10_Cys-rich"/>
    <property type="match status" value="1"/>
</dbReference>
<evidence type="ECO:0000259" key="6">
    <source>
        <dbReference type="PROSITE" id="PS50214"/>
    </source>
</evidence>
<dbReference type="InterPro" id="IPR051489">
    <property type="entry name" value="ADAM_Metalloproteinase"/>
</dbReference>
<dbReference type="SUPFAM" id="SSF55486">
    <property type="entry name" value="Metalloproteases ('zincins'), catalytic domain"/>
    <property type="match status" value="1"/>
</dbReference>
<evidence type="ECO:0000313" key="8">
    <source>
        <dbReference type="EMBL" id="CAD7250698.1"/>
    </source>
</evidence>
<comment type="caution">
    <text evidence="4">Lacks conserved residue(s) required for the propagation of feature annotation.</text>
</comment>
<dbReference type="SUPFAM" id="SSF57552">
    <property type="entry name" value="Blood coagulation inhibitor (disintegrin)"/>
    <property type="match status" value="1"/>
</dbReference>
<dbReference type="PANTHER" id="PTHR45702:SF3">
    <property type="entry name" value="KUZBANIAN-LIKE, ISOFORM A"/>
    <property type="match status" value="1"/>
</dbReference>
<dbReference type="GO" id="GO:0005886">
    <property type="term" value="C:plasma membrane"/>
    <property type="evidence" value="ECO:0007669"/>
    <property type="project" value="TreeGrafter"/>
</dbReference>
<dbReference type="Proteomes" id="UP000677054">
    <property type="component" value="Unassembled WGS sequence"/>
</dbReference>
<dbReference type="Gene3D" id="4.10.70.10">
    <property type="entry name" value="Disintegrin domain"/>
    <property type="match status" value="1"/>
</dbReference>
<feature type="non-terminal residue" evidence="8">
    <location>
        <position position="361"/>
    </location>
</feature>
<keyword evidence="5" id="KW-0472">Membrane</keyword>
<dbReference type="GO" id="GO:0046872">
    <property type="term" value="F:metal ion binding"/>
    <property type="evidence" value="ECO:0007669"/>
    <property type="project" value="UniProtKB-KW"/>
</dbReference>
<proteinExistence type="predicted"/>
<accession>A0A7R9AAQ6</accession>
<feature type="domain" description="Disintegrin" evidence="6">
    <location>
        <begin position="106"/>
        <end position="206"/>
    </location>
</feature>
<feature type="transmembrane region" description="Helical" evidence="5">
    <location>
        <begin position="331"/>
        <end position="353"/>
    </location>
</feature>
<name>A0A7R9AAQ6_9CRUS</name>
<dbReference type="GO" id="GO:0007219">
    <property type="term" value="P:Notch signaling pathway"/>
    <property type="evidence" value="ECO:0007669"/>
    <property type="project" value="TreeGrafter"/>
</dbReference>
<dbReference type="PROSITE" id="PS50214">
    <property type="entry name" value="DISINTEGRIN_2"/>
    <property type="match status" value="1"/>
</dbReference>
<feature type="binding site" evidence="4">
    <location>
        <position position="44"/>
    </location>
    <ligand>
        <name>Zn(2+)</name>
        <dbReference type="ChEBI" id="CHEBI:29105"/>
        <note>catalytic</note>
    </ligand>
</feature>
<dbReference type="EC" id="3.4.24.81" evidence="2"/>
<comment type="catalytic activity">
    <reaction evidence="1">
        <text>Endopeptidase of broad specificity.</text>
        <dbReference type="EC" id="3.4.24.81"/>
    </reaction>
</comment>
<keyword evidence="9" id="KW-1185">Reference proteome</keyword>
<dbReference type="GO" id="GO:0004222">
    <property type="term" value="F:metalloendopeptidase activity"/>
    <property type="evidence" value="ECO:0007669"/>
    <property type="project" value="InterPro"/>
</dbReference>
<evidence type="ECO:0000256" key="2">
    <source>
        <dbReference type="ARBA" id="ARBA00012332"/>
    </source>
</evidence>
<dbReference type="InterPro" id="IPR001762">
    <property type="entry name" value="Disintegrin_dom"/>
</dbReference>
<evidence type="ECO:0000256" key="3">
    <source>
        <dbReference type="ARBA" id="ARBA00022685"/>
    </source>
</evidence>
<dbReference type="PANTHER" id="PTHR45702">
    <property type="entry name" value="ADAM10/ADAM17 METALLOPEPTIDASE FAMILY MEMBER"/>
    <property type="match status" value="1"/>
</dbReference>
<evidence type="ECO:0000256" key="5">
    <source>
        <dbReference type="SAM" id="Phobius"/>
    </source>
</evidence>
<dbReference type="SMART" id="SM00050">
    <property type="entry name" value="DISIN"/>
    <property type="match status" value="1"/>
</dbReference>